<comment type="caution">
    <text evidence="2">The sequence shown here is derived from an EMBL/GenBank/DDBJ whole genome shotgun (WGS) entry which is preliminary data.</text>
</comment>
<name>A0ABU9LW11_9BACT</name>
<keyword evidence="3" id="KW-1185">Reference proteome</keyword>
<protein>
    <submittedName>
        <fullName evidence="2">SusD/RagB family nutrient-binding outer membrane lipoprotein</fullName>
    </submittedName>
</protein>
<evidence type="ECO:0000256" key="1">
    <source>
        <dbReference type="SAM" id="SignalP"/>
    </source>
</evidence>
<dbReference type="InterPro" id="IPR011990">
    <property type="entry name" value="TPR-like_helical_dom_sf"/>
</dbReference>
<dbReference type="InterPro" id="IPR041662">
    <property type="entry name" value="SusD-like_2"/>
</dbReference>
<proteinExistence type="predicted"/>
<dbReference type="PROSITE" id="PS51257">
    <property type="entry name" value="PROKAR_LIPOPROTEIN"/>
    <property type="match status" value="1"/>
</dbReference>
<gene>
    <name evidence="2" type="ORF">AAFH49_08835</name>
</gene>
<feature type="signal peptide" evidence="1">
    <location>
        <begin position="1"/>
        <end position="22"/>
    </location>
</feature>
<accession>A0ABU9LW11</accession>
<dbReference type="EMBL" id="JBCEVZ010000016">
    <property type="protein sequence ID" value="MEL5994312.1"/>
    <property type="molecule type" value="Genomic_DNA"/>
</dbReference>
<dbReference type="Pfam" id="PF12771">
    <property type="entry name" value="SusD-like_2"/>
    <property type="match status" value="1"/>
</dbReference>
<dbReference type="Proteomes" id="UP001479606">
    <property type="component" value="Unassembled WGS sequence"/>
</dbReference>
<feature type="chain" id="PRO_5045885029" evidence="1">
    <location>
        <begin position="23"/>
        <end position="536"/>
    </location>
</feature>
<dbReference type="SUPFAM" id="SSF48452">
    <property type="entry name" value="TPR-like"/>
    <property type="match status" value="1"/>
</dbReference>
<keyword evidence="1" id="KW-0732">Signal</keyword>
<sequence>MKPALKILAAGAFALAVGGCSTFIDINENPNAPTVVKPDAILAQALAITAANYTGGQGAVAPNNQNYNSYASFAADYWGKSGVVSGFGEERTYNYSSSYYGNLFSFTYDNLNDYNLIQQQGTAQGYPFHAAIARIMKVYNFQLLVDEYGDIPYKQALQAAGNVTPAYDKADAIYKDFIVQLDGAIDDINKATAASGSRVVGAEDVVFGGNMTKWKQFANSLKLRVLLRQSQVPALDGYVRTEMTRLQAAPDGFIDADVVVQPGYAQSTNQQNPLYNRYGLTPSGSNTTERSYQIPTNYIIAQYVSNNDPRVSQLYALGSRTVNGVTTDAYVGTDAGESGPPSFNGNVVASRFLLNGGILKGFNAPTPLMLLAEHLFAKAEAETRGLFTGGDAAAKADFLDGIKASFVYFYRPATGSVNPLASSTTGVAEYTTYIAANATNPLVNYDLAPSSGALGKQSVIIYQKYLAMNSVASTEAWDDYRRTAQPKFQPSLESASPRPDRLPTRLLYPLSEVSTNAANIPPNVDQYTKIFWDVVD</sequence>
<keyword evidence="2" id="KW-0449">Lipoprotein</keyword>
<dbReference type="RefSeq" id="WP_342297420.1">
    <property type="nucleotide sequence ID" value="NZ_JBCEVZ010000016.1"/>
</dbReference>
<evidence type="ECO:0000313" key="3">
    <source>
        <dbReference type="Proteomes" id="UP001479606"/>
    </source>
</evidence>
<dbReference type="Gene3D" id="1.25.40.390">
    <property type="match status" value="1"/>
</dbReference>
<reference evidence="2 3" key="1">
    <citation type="journal article" date="2018" name="Arch. Microbiol.">
        <title>Hymenobacter segetis sp. nov., isolated from soil.</title>
        <authorList>
            <person name="Ten L.N."/>
            <person name="Lim S.J."/>
            <person name="Kim B.O."/>
            <person name="Kang I.K."/>
            <person name="Jung H.Y."/>
        </authorList>
    </citation>
    <scope>NUCLEOTIDE SEQUENCE [LARGE SCALE GENOMIC DNA]</scope>
    <source>
        <strain evidence="2 3">S7-3-11</strain>
    </source>
</reference>
<organism evidence="2 3">
    <name type="scientific">Hymenobacter segetis</name>
    <dbReference type="NCBI Taxonomy" id="2025509"/>
    <lineage>
        <taxon>Bacteria</taxon>
        <taxon>Pseudomonadati</taxon>
        <taxon>Bacteroidota</taxon>
        <taxon>Cytophagia</taxon>
        <taxon>Cytophagales</taxon>
        <taxon>Hymenobacteraceae</taxon>
        <taxon>Hymenobacter</taxon>
    </lineage>
</organism>
<evidence type="ECO:0000313" key="2">
    <source>
        <dbReference type="EMBL" id="MEL5994312.1"/>
    </source>
</evidence>